<feature type="transmembrane region" description="Helical" evidence="1">
    <location>
        <begin position="240"/>
        <end position="260"/>
    </location>
</feature>
<feature type="transmembrane region" description="Helical" evidence="1">
    <location>
        <begin position="468"/>
        <end position="487"/>
    </location>
</feature>
<dbReference type="PANTHER" id="PTHR35043:SF7">
    <property type="entry name" value="TRANSCRIPTION FACTOR DOMAIN-CONTAINING PROTEIN"/>
    <property type="match status" value="1"/>
</dbReference>
<reference evidence="2 3" key="1">
    <citation type="journal article" date="2016" name="Mol. Biol. Evol.">
        <title>Comparative Genomics of Early-Diverging Mushroom-Forming Fungi Provides Insights into the Origins of Lignocellulose Decay Capabilities.</title>
        <authorList>
            <person name="Nagy L.G."/>
            <person name="Riley R."/>
            <person name="Tritt A."/>
            <person name="Adam C."/>
            <person name="Daum C."/>
            <person name="Floudas D."/>
            <person name="Sun H."/>
            <person name="Yadav J.S."/>
            <person name="Pangilinan J."/>
            <person name="Larsson K.H."/>
            <person name="Matsuura K."/>
            <person name="Barry K."/>
            <person name="Labutti K."/>
            <person name="Kuo R."/>
            <person name="Ohm R.A."/>
            <person name="Bhattacharya S.S."/>
            <person name="Shirouzu T."/>
            <person name="Yoshinaga Y."/>
            <person name="Martin F.M."/>
            <person name="Grigoriev I.V."/>
            <person name="Hibbett D.S."/>
        </authorList>
    </citation>
    <scope>NUCLEOTIDE SEQUENCE [LARGE SCALE GENOMIC DNA]</scope>
    <source>
        <strain evidence="2 3">93-53</strain>
    </source>
</reference>
<dbReference type="PANTHER" id="PTHR35043">
    <property type="entry name" value="TRANSCRIPTION FACTOR DOMAIN-CONTAINING PROTEIN"/>
    <property type="match status" value="1"/>
</dbReference>
<feature type="transmembrane region" description="Helical" evidence="1">
    <location>
        <begin position="438"/>
        <end position="456"/>
    </location>
</feature>
<dbReference type="GeneID" id="63818852"/>
<feature type="transmembrane region" description="Helical" evidence="1">
    <location>
        <begin position="76"/>
        <end position="96"/>
    </location>
</feature>
<keyword evidence="1" id="KW-1133">Transmembrane helix</keyword>
<feature type="transmembrane region" description="Helical" evidence="1">
    <location>
        <begin position="517"/>
        <end position="535"/>
    </location>
</feature>
<dbReference type="InParanoid" id="A0A165DEY4"/>
<keyword evidence="3" id="KW-1185">Reference proteome</keyword>
<dbReference type="EMBL" id="KV427634">
    <property type="protein sequence ID" value="KZT04741.1"/>
    <property type="molecule type" value="Genomic_DNA"/>
</dbReference>
<protein>
    <submittedName>
        <fullName evidence="2">Uncharacterized protein</fullName>
    </submittedName>
</protein>
<feature type="transmembrane region" description="Helical" evidence="1">
    <location>
        <begin position="210"/>
        <end position="228"/>
    </location>
</feature>
<dbReference type="RefSeq" id="XP_040762481.1">
    <property type="nucleotide sequence ID" value="XM_040901820.1"/>
</dbReference>
<evidence type="ECO:0000313" key="3">
    <source>
        <dbReference type="Proteomes" id="UP000076871"/>
    </source>
</evidence>
<organism evidence="2 3">
    <name type="scientific">Laetiporus sulphureus 93-53</name>
    <dbReference type="NCBI Taxonomy" id="1314785"/>
    <lineage>
        <taxon>Eukaryota</taxon>
        <taxon>Fungi</taxon>
        <taxon>Dikarya</taxon>
        <taxon>Basidiomycota</taxon>
        <taxon>Agaricomycotina</taxon>
        <taxon>Agaricomycetes</taxon>
        <taxon>Polyporales</taxon>
        <taxon>Laetiporus</taxon>
    </lineage>
</organism>
<dbReference type="AlphaFoldDB" id="A0A165DEY4"/>
<feature type="transmembrane region" description="Helical" evidence="1">
    <location>
        <begin position="389"/>
        <end position="410"/>
    </location>
</feature>
<dbReference type="OrthoDB" id="9451547at2759"/>
<sequence length="544" mass="60220">MSVYEGDGEPSRNLIPRTRPCNLLSLHHSNISFPAMIIILLAINMARQGVTAAPISRPTLIANTSPSCQSITDCRTTYDIIYSCLTTVIACVWSAIHPDIMYPVGASWRAGLRRVGFMLAALIIPELYVLQALRQMKAAGQIADKYKDHGWTRTHGFFLLMGGFAQQCKDSTKSLTRLDPEKFHELVSNEEVEFPNISKDEIEDKSKVDVLSKCVVLLQVTWFVMQVISRYLQGLYITQMEVFTAAFTIMTAAMYFSWFYKPYTIASPVILHSKCPNTGRKILGSEADGSNDVIVSRDGEDGPSDEVDSTYVCLSDNGQTLARRAYVTNDRCSNTVRHGADREDSSSSNDVGTDSVIMIWKASIDFLKPVRECVENLIPKPRSRLTRTLRVVLILCFTPLGCVLRAIGYLTGDDTDNFKGGWLVNAGIDTKDNEESDAIYAIAAISILFGIMHCAVWNAQFPDAAAKWIWRGSSIVVIGAPFFVIPLELVTPYLPTSMTIAQHCLCLLYISARGSLLVLALCSLASLPAGAYQAVSWMKFIPHF</sequence>
<accession>A0A165DEY4</accession>
<name>A0A165DEY4_9APHY</name>
<evidence type="ECO:0000313" key="2">
    <source>
        <dbReference type="EMBL" id="KZT04741.1"/>
    </source>
</evidence>
<dbReference type="Proteomes" id="UP000076871">
    <property type="component" value="Unassembled WGS sequence"/>
</dbReference>
<feature type="transmembrane region" description="Helical" evidence="1">
    <location>
        <begin position="116"/>
        <end position="133"/>
    </location>
</feature>
<gene>
    <name evidence="2" type="ORF">LAESUDRAFT_282252</name>
</gene>
<evidence type="ECO:0000256" key="1">
    <source>
        <dbReference type="SAM" id="Phobius"/>
    </source>
</evidence>
<keyword evidence="1" id="KW-0472">Membrane</keyword>
<keyword evidence="1" id="KW-0812">Transmembrane</keyword>
<proteinExistence type="predicted"/>